<dbReference type="AlphaFoldDB" id="A0A517ZPL7"/>
<keyword evidence="2" id="KW-0813">Transport</keyword>
<dbReference type="PROSITE" id="PS51201">
    <property type="entry name" value="RCK_N"/>
    <property type="match status" value="2"/>
</dbReference>
<dbReference type="EMBL" id="CP036276">
    <property type="protein sequence ID" value="QDU44426.1"/>
    <property type="molecule type" value="Genomic_DNA"/>
</dbReference>
<dbReference type="Gene3D" id="3.40.50.720">
    <property type="entry name" value="NAD(P)-binding Rossmann-like Domain"/>
    <property type="match status" value="2"/>
</dbReference>
<dbReference type="PANTHER" id="PTHR43833">
    <property type="entry name" value="POTASSIUM CHANNEL PROTEIN 2-RELATED-RELATED"/>
    <property type="match status" value="1"/>
</dbReference>
<dbReference type="InterPro" id="IPR050721">
    <property type="entry name" value="Trk_Ktr_HKT_K-transport"/>
</dbReference>
<keyword evidence="4" id="KW-0630">Potassium</keyword>
<evidence type="ECO:0000259" key="7">
    <source>
        <dbReference type="PROSITE" id="PS51201"/>
    </source>
</evidence>
<keyword evidence="10" id="KW-1185">Reference proteome</keyword>
<dbReference type="SUPFAM" id="SSF51735">
    <property type="entry name" value="NAD(P)-binding Rossmann-fold domains"/>
    <property type="match status" value="2"/>
</dbReference>
<dbReference type="InterPro" id="IPR006037">
    <property type="entry name" value="RCK_C"/>
</dbReference>
<feature type="domain" description="RCK C-terminal" evidence="8">
    <location>
        <begin position="141"/>
        <end position="222"/>
    </location>
</feature>
<dbReference type="InterPro" id="IPR036291">
    <property type="entry name" value="NAD(P)-bd_dom_sf"/>
</dbReference>
<evidence type="ECO:0000256" key="2">
    <source>
        <dbReference type="ARBA" id="ARBA00022448"/>
    </source>
</evidence>
<dbReference type="PROSITE" id="PS51202">
    <property type="entry name" value="RCK_C"/>
    <property type="match status" value="2"/>
</dbReference>
<evidence type="ECO:0000313" key="10">
    <source>
        <dbReference type="Proteomes" id="UP000319383"/>
    </source>
</evidence>
<organism evidence="9 10">
    <name type="scientific">Symmachiella dynata</name>
    <dbReference type="NCBI Taxonomy" id="2527995"/>
    <lineage>
        <taxon>Bacteria</taxon>
        <taxon>Pseudomonadati</taxon>
        <taxon>Planctomycetota</taxon>
        <taxon>Planctomycetia</taxon>
        <taxon>Planctomycetales</taxon>
        <taxon>Planctomycetaceae</taxon>
        <taxon>Symmachiella</taxon>
    </lineage>
</organism>
<dbReference type="Proteomes" id="UP000319383">
    <property type="component" value="Chromosome"/>
</dbReference>
<dbReference type="Pfam" id="PF02254">
    <property type="entry name" value="TrkA_N"/>
    <property type="match status" value="2"/>
</dbReference>
<dbReference type="Gene3D" id="3.30.70.1450">
    <property type="entry name" value="Regulator of K+ conductance, C-terminal domain"/>
    <property type="match status" value="2"/>
</dbReference>
<keyword evidence="5" id="KW-0520">NAD</keyword>
<evidence type="ECO:0000256" key="4">
    <source>
        <dbReference type="ARBA" id="ARBA00022958"/>
    </source>
</evidence>
<reference evidence="9 10" key="1">
    <citation type="submission" date="2019-02" db="EMBL/GenBank/DDBJ databases">
        <title>Deep-cultivation of Planctomycetes and their phenomic and genomic characterization uncovers novel biology.</title>
        <authorList>
            <person name="Wiegand S."/>
            <person name="Jogler M."/>
            <person name="Boedeker C."/>
            <person name="Pinto D."/>
            <person name="Vollmers J."/>
            <person name="Rivas-Marin E."/>
            <person name="Kohn T."/>
            <person name="Peeters S.H."/>
            <person name="Heuer A."/>
            <person name="Rast P."/>
            <person name="Oberbeckmann S."/>
            <person name="Bunk B."/>
            <person name="Jeske O."/>
            <person name="Meyerdierks A."/>
            <person name="Storesund J.E."/>
            <person name="Kallscheuer N."/>
            <person name="Luecker S."/>
            <person name="Lage O.M."/>
            <person name="Pohl T."/>
            <person name="Merkel B.J."/>
            <person name="Hornburger P."/>
            <person name="Mueller R.-W."/>
            <person name="Bruemmer F."/>
            <person name="Labrenz M."/>
            <person name="Spormann A.M."/>
            <person name="Op den Camp H."/>
            <person name="Overmann J."/>
            <person name="Amann R."/>
            <person name="Jetten M.S.M."/>
            <person name="Mascher T."/>
            <person name="Medema M.H."/>
            <person name="Devos D.P."/>
            <person name="Kaster A.-K."/>
            <person name="Ovreas L."/>
            <person name="Rohde M."/>
            <person name="Galperin M.Y."/>
            <person name="Jogler C."/>
        </authorList>
    </citation>
    <scope>NUCLEOTIDE SEQUENCE [LARGE SCALE GENOMIC DNA]</scope>
    <source>
        <strain evidence="9 10">Mal52</strain>
    </source>
</reference>
<protein>
    <recommendedName>
        <fullName evidence="1">Trk system potassium uptake protein TrkA</fullName>
    </recommendedName>
</protein>
<dbReference type="PANTHER" id="PTHR43833:SF5">
    <property type="entry name" value="TRK SYSTEM POTASSIUM UPTAKE PROTEIN TRKA"/>
    <property type="match status" value="1"/>
</dbReference>
<evidence type="ECO:0000256" key="5">
    <source>
        <dbReference type="ARBA" id="ARBA00023027"/>
    </source>
</evidence>
<evidence type="ECO:0000256" key="1">
    <source>
        <dbReference type="ARBA" id="ARBA00017378"/>
    </source>
</evidence>
<dbReference type="KEGG" id="sdyn:Mal52_29070"/>
<dbReference type="InterPro" id="IPR036721">
    <property type="entry name" value="RCK_C_sf"/>
</dbReference>
<dbReference type="SUPFAM" id="SSF116726">
    <property type="entry name" value="TrkA C-terminal domain-like"/>
    <property type="match status" value="2"/>
</dbReference>
<feature type="domain" description="RCK N-terminal" evidence="7">
    <location>
        <begin position="1"/>
        <end position="121"/>
    </location>
</feature>
<feature type="domain" description="RCK N-terminal" evidence="7">
    <location>
        <begin position="227"/>
        <end position="344"/>
    </location>
</feature>
<dbReference type="PRINTS" id="PR00335">
    <property type="entry name" value="KUPTAKETRKA"/>
</dbReference>
<evidence type="ECO:0000256" key="3">
    <source>
        <dbReference type="ARBA" id="ARBA00022538"/>
    </source>
</evidence>
<dbReference type="InterPro" id="IPR006036">
    <property type="entry name" value="K_uptake_TrkA"/>
</dbReference>
<dbReference type="InterPro" id="IPR003148">
    <property type="entry name" value="RCK_N"/>
</dbReference>
<dbReference type="GO" id="GO:0005886">
    <property type="term" value="C:plasma membrane"/>
    <property type="evidence" value="ECO:0007669"/>
    <property type="project" value="InterPro"/>
</dbReference>
<dbReference type="NCBIfam" id="NF007031">
    <property type="entry name" value="PRK09496.1-2"/>
    <property type="match status" value="1"/>
</dbReference>
<evidence type="ECO:0000313" key="9">
    <source>
        <dbReference type="EMBL" id="QDU44426.1"/>
    </source>
</evidence>
<keyword evidence="6" id="KW-0406">Ion transport</keyword>
<gene>
    <name evidence="9" type="primary">trkA</name>
    <name evidence="9" type="ORF">Mal52_29070</name>
</gene>
<dbReference type="RefSeq" id="WP_145376788.1">
    <property type="nucleotide sequence ID" value="NZ_CP036270.1"/>
</dbReference>
<dbReference type="NCBIfam" id="NF007039">
    <property type="entry name" value="PRK09496.3-2"/>
    <property type="match status" value="1"/>
</dbReference>
<proteinExistence type="predicted"/>
<feature type="domain" description="RCK C-terminal" evidence="8">
    <location>
        <begin position="364"/>
        <end position="445"/>
    </location>
</feature>
<accession>A0A517ZPL7</accession>
<sequence length="446" mass="48126">MNIVILGAGTVGTSIAELLCANRHNVILVDPSRQALEIVEDHLDVQSVVGSACDAATLFHAGVQSADLCLSVTSGDEINLVGASLAKSMGATRSIARIFNPTYRDASTFDYQRHFGIDRLLSLEHLTALELAKAIRKRGLFAVENFARGGIEVQELAVEADAKTSGVPLRDLKFPPGVRVGLISNGHKTYIPSGDDVLAAGDHVTLIGQRETLEDVRNLFQHKTESKMSVIIAGGGAIGYNLARILQGQRFNVSLLEADEQRCHYLADRLSETTVLHDDATRLSVLREARVGKADVFVAAMGHDEDNIMCGIEALEIGAPRIMSVIRRPDYANVVQKLGIDKAVSPREVMAQQVLGMVQAGPILARTELAGGVAEAWELDVPPKAEILKAKLKDLNLPQQCLIAAIVREDYVRVPGAEDQVQAGDTLVVLVQKESIDQTLKLFLAP</sequence>
<dbReference type="GO" id="GO:0015079">
    <property type="term" value="F:potassium ion transmembrane transporter activity"/>
    <property type="evidence" value="ECO:0007669"/>
    <property type="project" value="InterPro"/>
</dbReference>
<evidence type="ECO:0000259" key="8">
    <source>
        <dbReference type="PROSITE" id="PS51202"/>
    </source>
</evidence>
<evidence type="ECO:0000256" key="6">
    <source>
        <dbReference type="ARBA" id="ARBA00023065"/>
    </source>
</evidence>
<name>A0A517ZPL7_9PLAN</name>
<dbReference type="OrthoDB" id="9775180at2"/>
<keyword evidence="3" id="KW-0633">Potassium transport</keyword>
<dbReference type="Pfam" id="PF02080">
    <property type="entry name" value="TrkA_C"/>
    <property type="match status" value="2"/>
</dbReference>